<dbReference type="GO" id="GO:0046677">
    <property type="term" value="P:response to antibiotic"/>
    <property type="evidence" value="ECO:0007669"/>
    <property type="project" value="UniProtKB-KW"/>
</dbReference>
<dbReference type="Proteomes" id="UP000287547">
    <property type="component" value="Unassembled WGS sequence"/>
</dbReference>
<dbReference type="SUPFAM" id="SSF52540">
    <property type="entry name" value="P-loop containing nucleoside triphosphate hydrolases"/>
    <property type="match status" value="1"/>
</dbReference>
<dbReference type="InterPro" id="IPR027417">
    <property type="entry name" value="P-loop_NTPase"/>
</dbReference>
<dbReference type="InterPro" id="IPR017871">
    <property type="entry name" value="ABC_transporter-like_CS"/>
</dbReference>
<keyword evidence="5 11" id="KW-0067">ATP-binding</keyword>
<organism evidence="11 12">
    <name type="scientific">Kibdelosporangium aridum</name>
    <dbReference type="NCBI Taxonomy" id="2030"/>
    <lineage>
        <taxon>Bacteria</taxon>
        <taxon>Bacillati</taxon>
        <taxon>Actinomycetota</taxon>
        <taxon>Actinomycetes</taxon>
        <taxon>Pseudonocardiales</taxon>
        <taxon>Pseudonocardiaceae</taxon>
        <taxon>Kibdelosporangium</taxon>
    </lineage>
</organism>
<sequence length="315" mass="34074">METSILAEGLVKRYGSTLALNGVDLAVRSGTVRGLLGPNGAGKSTAVRIMSSLLRPTTGRVEVAGFDVVRQPMEVRYRIGLTGQNAAVDDVLTGRGNLEMFGKLYHLGTKQARRRADELLEQFGLTEAAGKQAKTYSGGMRRRLDLAISFIMAPQVLFLDEPTTGMDPRHRMEVWQGVRELVGNGTTVLLTTHYLDEADQLADVISVIDRGKVIAEGPPAELKSRIGGDELDVALSNQDDVDRAAAIIAAVTGIEPLVHKELSRISAPAVNRAATLTEVVRLLDAEAIAVRDIGIRQPTLDEVFVRLTGREEELV</sequence>
<dbReference type="GO" id="GO:0016887">
    <property type="term" value="F:ATP hydrolysis activity"/>
    <property type="evidence" value="ECO:0007669"/>
    <property type="project" value="InterPro"/>
</dbReference>
<dbReference type="RefSeq" id="WP_037258328.1">
    <property type="nucleotide sequence ID" value="NZ_QHKI01000002.1"/>
</dbReference>
<feature type="domain" description="ABC transporter" evidence="10">
    <location>
        <begin position="5"/>
        <end position="235"/>
    </location>
</feature>
<evidence type="ECO:0000256" key="7">
    <source>
        <dbReference type="ARBA" id="ARBA00023136"/>
    </source>
</evidence>
<dbReference type="NCBIfam" id="TIGR01188">
    <property type="entry name" value="drrA"/>
    <property type="match status" value="1"/>
</dbReference>
<keyword evidence="6" id="KW-1278">Translocase</keyword>
<protein>
    <submittedName>
        <fullName evidence="11">Daunorubicin resistance protein DrrA family ABC transporter ATP-binding protein</fullName>
    </submittedName>
</protein>
<keyword evidence="7" id="KW-0472">Membrane</keyword>
<comment type="caution">
    <text evidence="11">The sequence shown here is derived from an EMBL/GenBank/DDBJ whole genome shotgun (WGS) entry which is preliminary data.</text>
</comment>
<evidence type="ECO:0000256" key="4">
    <source>
        <dbReference type="ARBA" id="ARBA00022741"/>
    </source>
</evidence>
<evidence type="ECO:0000256" key="5">
    <source>
        <dbReference type="ARBA" id="ARBA00022840"/>
    </source>
</evidence>
<name>A0A428ZRC0_KIBAR</name>
<evidence type="ECO:0000256" key="6">
    <source>
        <dbReference type="ARBA" id="ARBA00022967"/>
    </source>
</evidence>
<dbReference type="InterPro" id="IPR003593">
    <property type="entry name" value="AAA+_ATPase"/>
</dbReference>
<keyword evidence="3" id="KW-1003">Cell membrane</keyword>
<dbReference type="AlphaFoldDB" id="A0A428ZRC0"/>
<dbReference type="InterPro" id="IPR003439">
    <property type="entry name" value="ABC_transporter-like_ATP-bd"/>
</dbReference>
<evidence type="ECO:0000256" key="8">
    <source>
        <dbReference type="ARBA" id="ARBA00023251"/>
    </source>
</evidence>
<evidence type="ECO:0000256" key="3">
    <source>
        <dbReference type="ARBA" id="ARBA00022475"/>
    </source>
</evidence>
<evidence type="ECO:0000259" key="10">
    <source>
        <dbReference type="PROSITE" id="PS50893"/>
    </source>
</evidence>
<evidence type="ECO:0000313" key="12">
    <source>
        <dbReference type="Proteomes" id="UP000287547"/>
    </source>
</evidence>
<dbReference type="SMART" id="SM00382">
    <property type="entry name" value="AAA"/>
    <property type="match status" value="1"/>
</dbReference>
<dbReference type="FunFam" id="3.40.50.300:FF:000589">
    <property type="entry name" value="ABC transporter, ATP-binding subunit"/>
    <property type="match status" value="1"/>
</dbReference>
<dbReference type="EMBL" id="QHKI01000002">
    <property type="protein sequence ID" value="RSM90608.1"/>
    <property type="molecule type" value="Genomic_DNA"/>
</dbReference>
<dbReference type="GO" id="GO:1900753">
    <property type="term" value="P:doxorubicin transport"/>
    <property type="evidence" value="ECO:0007669"/>
    <property type="project" value="InterPro"/>
</dbReference>
<evidence type="ECO:0000256" key="2">
    <source>
        <dbReference type="ARBA" id="ARBA00022448"/>
    </source>
</evidence>
<dbReference type="InterPro" id="IPR050763">
    <property type="entry name" value="ABC_transporter_ATP-binding"/>
</dbReference>
<keyword evidence="2" id="KW-0813">Transport</keyword>
<dbReference type="PANTHER" id="PTHR42711">
    <property type="entry name" value="ABC TRANSPORTER ATP-BINDING PROTEIN"/>
    <property type="match status" value="1"/>
</dbReference>
<evidence type="ECO:0000256" key="1">
    <source>
        <dbReference type="ARBA" id="ARBA00004413"/>
    </source>
</evidence>
<keyword evidence="8" id="KW-0046">Antibiotic resistance</keyword>
<keyword evidence="4" id="KW-0547">Nucleotide-binding</keyword>
<comment type="subcellular location">
    <subcellularLocation>
        <location evidence="1">Cell membrane</location>
        <topology evidence="1">Peripheral membrane protein</topology>
        <orientation evidence="1">Cytoplasmic side</orientation>
    </subcellularLocation>
</comment>
<dbReference type="GO" id="GO:0005524">
    <property type="term" value="F:ATP binding"/>
    <property type="evidence" value="ECO:0007669"/>
    <property type="project" value="UniProtKB-KW"/>
</dbReference>
<dbReference type="OrthoDB" id="9804819at2"/>
<dbReference type="Gene3D" id="3.40.50.300">
    <property type="entry name" value="P-loop containing nucleotide triphosphate hydrolases"/>
    <property type="match status" value="1"/>
</dbReference>
<dbReference type="PROSITE" id="PS00211">
    <property type="entry name" value="ABC_TRANSPORTER_1"/>
    <property type="match status" value="1"/>
</dbReference>
<evidence type="ECO:0000313" key="11">
    <source>
        <dbReference type="EMBL" id="RSM90608.1"/>
    </source>
</evidence>
<evidence type="ECO:0000256" key="9">
    <source>
        <dbReference type="ARBA" id="ARBA00049985"/>
    </source>
</evidence>
<dbReference type="GO" id="GO:0043215">
    <property type="term" value="P:daunorubicin transport"/>
    <property type="evidence" value="ECO:0007669"/>
    <property type="project" value="InterPro"/>
</dbReference>
<dbReference type="PROSITE" id="PS50893">
    <property type="entry name" value="ABC_TRANSPORTER_2"/>
    <property type="match status" value="1"/>
</dbReference>
<accession>A0A428ZRC0</accession>
<proteinExistence type="inferred from homology"/>
<reference evidence="11 12" key="1">
    <citation type="submission" date="2018-05" db="EMBL/GenBank/DDBJ databases">
        <title>Evolution of GPA BGCs.</title>
        <authorList>
            <person name="Waglechner N."/>
            <person name="Wright G.D."/>
        </authorList>
    </citation>
    <scope>NUCLEOTIDE SEQUENCE [LARGE SCALE GENOMIC DNA]</scope>
    <source>
        <strain evidence="11 12">A82846</strain>
    </source>
</reference>
<dbReference type="InterPro" id="IPR005894">
    <property type="entry name" value="DrrA"/>
</dbReference>
<dbReference type="Pfam" id="PF00005">
    <property type="entry name" value="ABC_tran"/>
    <property type="match status" value="1"/>
</dbReference>
<comment type="similarity">
    <text evidence="9">Belongs to the ABC transporter superfamily. Drug exporter-1 (DrugE1) (TC 3.A.1.105) family.</text>
</comment>
<dbReference type="PANTHER" id="PTHR42711:SF19">
    <property type="entry name" value="DOXORUBICIN RESISTANCE ATP-BINDING PROTEIN DRRA"/>
    <property type="match status" value="1"/>
</dbReference>
<gene>
    <name evidence="11" type="ORF">DMH04_03860</name>
</gene>
<dbReference type="GO" id="GO:0005886">
    <property type="term" value="C:plasma membrane"/>
    <property type="evidence" value="ECO:0007669"/>
    <property type="project" value="UniProtKB-SubCell"/>
</dbReference>